<feature type="compositionally biased region" description="Polar residues" evidence="13">
    <location>
        <begin position="427"/>
        <end position="437"/>
    </location>
</feature>
<dbReference type="CDD" id="cd16702">
    <property type="entry name" value="RING_CH-C4HC3_MARCH6"/>
    <property type="match status" value="1"/>
</dbReference>
<feature type="transmembrane region" description="Helical" evidence="14">
    <location>
        <begin position="991"/>
        <end position="1009"/>
    </location>
</feature>
<protein>
    <recommendedName>
        <fullName evidence="4">RING-type E3 ubiquitin transferase</fullName>
        <ecNumber evidence="4">2.3.2.27</ecNumber>
    </recommendedName>
</protein>
<feature type="region of interest" description="Disordered" evidence="13">
    <location>
        <begin position="324"/>
        <end position="403"/>
    </location>
</feature>
<feature type="compositionally biased region" description="Basic and acidic residues" evidence="13">
    <location>
        <begin position="449"/>
        <end position="459"/>
    </location>
</feature>
<feature type="transmembrane region" description="Helical" evidence="14">
    <location>
        <begin position="1085"/>
        <end position="1108"/>
    </location>
</feature>
<keyword evidence="6 14" id="KW-0812">Transmembrane</keyword>
<evidence type="ECO:0000256" key="13">
    <source>
        <dbReference type="SAM" id="MobiDB-lite"/>
    </source>
</evidence>
<keyword evidence="5" id="KW-0808">Transferase</keyword>
<dbReference type="InterPro" id="IPR056521">
    <property type="entry name" value="MARCHF6-like_C"/>
</dbReference>
<dbReference type="SUPFAM" id="SSF57850">
    <property type="entry name" value="RING/U-box"/>
    <property type="match status" value="1"/>
</dbReference>
<evidence type="ECO:0000256" key="14">
    <source>
        <dbReference type="SAM" id="Phobius"/>
    </source>
</evidence>
<feature type="compositionally biased region" description="Polar residues" evidence="13">
    <location>
        <begin position="576"/>
        <end position="585"/>
    </location>
</feature>
<dbReference type="Pfam" id="PF12906">
    <property type="entry name" value="RINGv"/>
    <property type="match status" value="1"/>
</dbReference>
<keyword evidence="7" id="KW-0479">Metal-binding</keyword>
<feature type="region of interest" description="Disordered" evidence="13">
    <location>
        <begin position="561"/>
        <end position="643"/>
    </location>
</feature>
<feature type="region of interest" description="Disordered" evidence="13">
    <location>
        <begin position="1"/>
        <end position="41"/>
    </location>
</feature>
<comment type="caution">
    <text evidence="16">The sequence shown here is derived from an EMBL/GenBank/DDBJ whole genome shotgun (WGS) entry which is preliminary data.</text>
</comment>
<dbReference type="GO" id="GO:0061630">
    <property type="term" value="F:ubiquitin protein ligase activity"/>
    <property type="evidence" value="ECO:0007669"/>
    <property type="project" value="UniProtKB-EC"/>
</dbReference>
<feature type="transmembrane region" description="Helical" evidence="14">
    <location>
        <begin position="1147"/>
        <end position="1172"/>
    </location>
</feature>
<sequence length="1652" mass="184382">MNDNIPTEGPSLSSEAQASVAANPESDLMNDPAFTTNTSKQTESEADTCRICRGEGNKDEPLFYPCKCSGSIKFVHQDCLMTWLSHSQKKHCELCKTPFRFTKLYDPQMPQSLPLTVFIRRAVVHSISHFLTWCRGILVGSVWLLWLPYCTRFVWKSLFWLGDGGWDIHSHNVGQVQQSNSSPAIHPLAQLNLSGIISPSILSPISQTLNMSSEEPVLYTLLKKFFLGINGVSRSSMAANNGTNGTDASLFFYERSSLLSDVSFFNSFTNSPALNRLILDVLEGQIITLLVVVGFILVFLIREWVVQQQPAIFNAAALNADNGVLPNAANDEEDEDNEDDGPNEELAGELDSDDDNSDHDGWEDELQTPVQSAFDDDEPESERDVGDLIRTERDLADREDGNIPEASYDYQITQSSSGADNHVDVANLSSDNSNGKTRFQPMDAVMDTGTKERPNEEPRSPNNDLTVAGPSVSRVNPRPKLPSREASSMATEIRRGIEELTRADTQFHSEFSREVDTEAISDGSNDSWQHIQSTDDRLLNHAVTGEDLDGRHKGKARMENIEMVSRSTTDAEGKTQKPNYENSNLDTRDSTRRNMNPDDSGAPTTSRDIPAETTCAPSHDEHVGIAGEPTAQPTRMPASDDTHEDRAVTNIQVGLVEKITDWFWGDITPSHRERNVEGENDEHIVQNIAEEAPFVPVHQAQLEQAQVLDAVEALAQDPEVVAAAAQAGIDLNDQEAVDEAEDLEGVLELIGMQGPLVGLFQNAVFSVILISATVGCAVWLPYLTGKMVILLLGTPPSNYILVPLHILSNSVDLIVDIIIFFSGSLVYWPLTLLQFILKPFGWLSPVVFERAIASISGPSRTMAENALRRMSGFVINTGTGYDWTSLDEALNSHAALRALQDRVSEIMAFVVNILSWTYERITMLTFDRIFQEILPQIPQAVGTTIAYIIERGYTFINHLSRQNAFNFTLDLSPASRSVEVSANEWTAKDRFVVIIAGYAFIALVGALYLRRGAPFTSTGQGRALEATVSDFLQQAGGVFKVIFIISIEMIVFPLYCGLLLDLALLPLFEDFSFASRVIFIIDRPWLAVFVHWFLGTCYMFHFALFVAMCRKIMRPGVLYFIRDPDDPSFHPVRDVLERNITSQLRKIAFSGVVYGTLVVVCLGGVVWGLYFATNIFPIRLKSTDPALEFPLDLLFYNFLTPWLIKVSRPSDILQSWYEMWFWFCAKWLRLSDFMFGERRKEEYGHHVRRTWTAWFYREKGDIDNPVTSAEDKERVIATGRSVYFEYDGKLVKAPGSDQVRLTKGEKVFKEIENGETFEEHLSNPIDTSRTRSGGDLTKAISVIYIPPWFRARLSLFVFAIWLFAAAMGLGVTVLPLLLGRAIFSIIWPNHSHPNDIYALSLGLYILGGFAYLIRRVPTFLHIVRAAPPRTISATLHRALTATAKFTILGLRIVYVYSFLALILPLFLAALLELYFLIPLHTFLGPADTHTVHLIQDWTLGIIYVRIGMRVLFWDRTSRPARALQAVIRDGYLHPNARLATRFFVLPVCLLFAVAVGVPSVMALFWHGVGIQTWLGKTTALKDIVKASYPVALALVGTAWMGAKAVRATRKWRSVVRDEVYLIGERLHNFGEKRAPPIGTGTRAENGIATGAA</sequence>
<evidence type="ECO:0000259" key="15">
    <source>
        <dbReference type="PROSITE" id="PS51292"/>
    </source>
</evidence>
<evidence type="ECO:0000256" key="1">
    <source>
        <dbReference type="ARBA" id="ARBA00000900"/>
    </source>
</evidence>
<dbReference type="PROSITE" id="PS51292">
    <property type="entry name" value="ZF_RING_CH"/>
    <property type="match status" value="1"/>
</dbReference>
<evidence type="ECO:0000256" key="12">
    <source>
        <dbReference type="ARBA" id="ARBA00023136"/>
    </source>
</evidence>
<keyword evidence="17" id="KW-1185">Reference proteome</keyword>
<dbReference type="Pfam" id="PF23113">
    <property type="entry name" value="MARCHF6_C"/>
    <property type="match status" value="1"/>
</dbReference>
<proteinExistence type="predicted"/>
<feature type="compositionally biased region" description="Basic and acidic residues" evidence="13">
    <location>
        <begin position="586"/>
        <end position="596"/>
    </location>
</feature>
<keyword evidence="11 14" id="KW-1133">Transmembrane helix</keyword>
<feature type="compositionally biased region" description="Polar residues" evidence="13">
    <location>
        <begin position="1"/>
        <end position="17"/>
    </location>
</feature>
<gene>
    <name evidence="16" type="ORF">M501DRAFT_983892</name>
</gene>
<reference evidence="16" key="1">
    <citation type="journal article" date="2020" name="Stud. Mycol.">
        <title>101 Dothideomycetes genomes: a test case for predicting lifestyles and emergence of pathogens.</title>
        <authorList>
            <person name="Haridas S."/>
            <person name="Albert R."/>
            <person name="Binder M."/>
            <person name="Bloem J."/>
            <person name="Labutti K."/>
            <person name="Salamov A."/>
            <person name="Andreopoulos B."/>
            <person name="Baker S."/>
            <person name="Barry K."/>
            <person name="Bills G."/>
            <person name="Bluhm B."/>
            <person name="Cannon C."/>
            <person name="Castanera R."/>
            <person name="Culley D."/>
            <person name="Daum C."/>
            <person name="Ezra D."/>
            <person name="Gonzalez J."/>
            <person name="Henrissat B."/>
            <person name="Kuo A."/>
            <person name="Liang C."/>
            <person name="Lipzen A."/>
            <person name="Lutzoni F."/>
            <person name="Magnuson J."/>
            <person name="Mondo S."/>
            <person name="Nolan M."/>
            <person name="Ohm R."/>
            <person name="Pangilinan J."/>
            <person name="Park H.-J."/>
            <person name="Ramirez L."/>
            <person name="Alfaro M."/>
            <person name="Sun H."/>
            <person name="Tritt A."/>
            <person name="Yoshinaga Y."/>
            <person name="Zwiers L.-H."/>
            <person name="Turgeon B."/>
            <person name="Goodwin S."/>
            <person name="Spatafora J."/>
            <person name="Crous P."/>
            <person name="Grigoriev I."/>
        </authorList>
    </citation>
    <scope>NUCLEOTIDE SEQUENCE</scope>
    <source>
        <strain evidence="16">CBS 101060</strain>
    </source>
</reference>
<dbReference type="PANTHER" id="PTHR13145">
    <property type="entry name" value="SSM4 PROTEIN"/>
    <property type="match status" value="1"/>
</dbReference>
<evidence type="ECO:0000256" key="7">
    <source>
        <dbReference type="ARBA" id="ARBA00022723"/>
    </source>
</evidence>
<feature type="transmembrane region" description="Helical" evidence="14">
    <location>
        <begin position="1586"/>
        <end position="1602"/>
    </location>
</feature>
<dbReference type="Proteomes" id="UP000799429">
    <property type="component" value="Unassembled WGS sequence"/>
</dbReference>
<feature type="compositionally biased region" description="Acidic residues" evidence="13">
    <location>
        <begin position="330"/>
        <end position="366"/>
    </location>
</feature>
<dbReference type="EMBL" id="MU006117">
    <property type="protein sequence ID" value="KAF2834563.1"/>
    <property type="molecule type" value="Genomic_DNA"/>
</dbReference>
<feature type="domain" description="RING-CH-type" evidence="15">
    <location>
        <begin position="41"/>
        <end position="102"/>
    </location>
</feature>
<dbReference type="SMART" id="SM00744">
    <property type="entry name" value="RINGv"/>
    <property type="match status" value="1"/>
</dbReference>
<feature type="transmembrane region" description="Helical" evidence="14">
    <location>
        <begin position="1041"/>
        <end position="1064"/>
    </location>
</feature>
<dbReference type="InterPro" id="IPR011016">
    <property type="entry name" value="Znf_RING-CH"/>
</dbReference>
<evidence type="ECO:0000313" key="16">
    <source>
        <dbReference type="EMBL" id="KAF2834563.1"/>
    </source>
</evidence>
<dbReference type="OrthoDB" id="1108038at2759"/>
<feature type="transmembrane region" description="Helical" evidence="14">
    <location>
        <begin position="1497"/>
        <end position="1513"/>
    </location>
</feature>
<feature type="transmembrane region" description="Helical" evidence="14">
    <location>
        <begin position="1396"/>
        <end position="1413"/>
    </location>
</feature>
<keyword evidence="9" id="KW-0833">Ubl conjugation pathway</keyword>
<organism evidence="16 17">
    <name type="scientific">Patellaria atrata CBS 101060</name>
    <dbReference type="NCBI Taxonomy" id="1346257"/>
    <lineage>
        <taxon>Eukaryota</taxon>
        <taxon>Fungi</taxon>
        <taxon>Dikarya</taxon>
        <taxon>Ascomycota</taxon>
        <taxon>Pezizomycotina</taxon>
        <taxon>Dothideomycetes</taxon>
        <taxon>Dothideomycetes incertae sedis</taxon>
        <taxon>Patellariales</taxon>
        <taxon>Patellariaceae</taxon>
        <taxon>Patellaria</taxon>
    </lineage>
</organism>
<evidence type="ECO:0000256" key="5">
    <source>
        <dbReference type="ARBA" id="ARBA00022679"/>
    </source>
</evidence>
<evidence type="ECO:0000256" key="10">
    <source>
        <dbReference type="ARBA" id="ARBA00022833"/>
    </source>
</evidence>
<dbReference type="Gene3D" id="3.30.40.10">
    <property type="entry name" value="Zinc/RING finger domain, C3HC4 (zinc finger)"/>
    <property type="match status" value="1"/>
</dbReference>
<dbReference type="FunFam" id="3.30.40.10:FF:000287">
    <property type="entry name" value="RING finger membrane protein"/>
    <property type="match status" value="1"/>
</dbReference>
<comment type="catalytic activity">
    <reaction evidence="1">
        <text>S-ubiquitinyl-[E2 ubiquitin-conjugating enzyme]-L-cysteine + [acceptor protein]-L-lysine = [E2 ubiquitin-conjugating enzyme]-L-cysteine + N(6)-ubiquitinyl-[acceptor protein]-L-lysine.</text>
        <dbReference type="EC" id="2.3.2.27"/>
    </reaction>
</comment>
<evidence type="ECO:0000256" key="8">
    <source>
        <dbReference type="ARBA" id="ARBA00022771"/>
    </source>
</evidence>
<feature type="transmembrane region" description="Helical" evidence="14">
    <location>
        <begin position="813"/>
        <end position="837"/>
    </location>
</feature>
<dbReference type="GO" id="GO:0036503">
    <property type="term" value="P:ERAD pathway"/>
    <property type="evidence" value="ECO:0007669"/>
    <property type="project" value="TreeGrafter"/>
</dbReference>
<evidence type="ECO:0000256" key="6">
    <source>
        <dbReference type="ARBA" id="ARBA00022692"/>
    </source>
</evidence>
<keyword evidence="10" id="KW-0862">Zinc</keyword>
<feature type="transmembrane region" description="Helical" evidence="14">
    <location>
        <begin position="1542"/>
        <end position="1566"/>
    </location>
</feature>
<keyword evidence="8" id="KW-0863">Zinc-finger</keyword>
<feature type="compositionally biased region" description="Basic and acidic residues" evidence="13">
    <location>
        <begin position="382"/>
        <end position="401"/>
    </location>
</feature>
<feature type="transmembrane region" description="Helical" evidence="14">
    <location>
        <begin position="787"/>
        <end position="807"/>
    </location>
</feature>
<evidence type="ECO:0000256" key="9">
    <source>
        <dbReference type="ARBA" id="ARBA00022786"/>
    </source>
</evidence>
<dbReference type="InterPro" id="IPR013083">
    <property type="entry name" value="Znf_RING/FYVE/PHD"/>
</dbReference>
<evidence type="ECO:0000256" key="2">
    <source>
        <dbReference type="ARBA" id="ARBA00004141"/>
    </source>
</evidence>
<comment type="subcellular location">
    <subcellularLocation>
        <location evidence="2">Membrane</location>
        <topology evidence="2">Multi-pass membrane protein</topology>
    </subcellularLocation>
</comment>
<evidence type="ECO:0000256" key="3">
    <source>
        <dbReference type="ARBA" id="ARBA00004906"/>
    </source>
</evidence>
<name>A0A9P4S1G8_9PEZI</name>
<keyword evidence="12 14" id="KW-0472">Membrane</keyword>
<feature type="region of interest" description="Disordered" evidence="13">
    <location>
        <begin position="415"/>
        <end position="491"/>
    </location>
</feature>
<dbReference type="GO" id="GO:0008270">
    <property type="term" value="F:zinc ion binding"/>
    <property type="evidence" value="ECO:0007669"/>
    <property type="project" value="UniProtKB-KW"/>
</dbReference>
<feature type="transmembrane region" description="Helical" evidence="14">
    <location>
        <begin position="1453"/>
        <end position="1477"/>
    </location>
</feature>
<evidence type="ECO:0000313" key="17">
    <source>
        <dbReference type="Proteomes" id="UP000799429"/>
    </source>
</evidence>
<feature type="transmembrane region" description="Helical" evidence="14">
    <location>
        <begin position="759"/>
        <end position="780"/>
    </location>
</feature>
<evidence type="ECO:0000256" key="11">
    <source>
        <dbReference type="ARBA" id="ARBA00022989"/>
    </source>
</evidence>
<dbReference type="PANTHER" id="PTHR13145:SF0">
    <property type="entry name" value="E3 UBIQUITIN-PROTEIN LIGASE MARCHF6"/>
    <property type="match status" value="1"/>
</dbReference>
<accession>A0A9P4S1G8</accession>
<comment type="pathway">
    <text evidence="3">Protein modification; protein ubiquitination.</text>
</comment>
<dbReference type="EC" id="2.3.2.27" evidence="4"/>
<feature type="transmembrane region" description="Helical" evidence="14">
    <location>
        <begin position="1353"/>
        <end position="1376"/>
    </location>
</feature>
<evidence type="ECO:0000256" key="4">
    <source>
        <dbReference type="ARBA" id="ARBA00012483"/>
    </source>
</evidence>
<dbReference type="GO" id="GO:0005789">
    <property type="term" value="C:endoplasmic reticulum membrane"/>
    <property type="evidence" value="ECO:0007669"/>
    <property type="project" value="TreeGrafter"/>
</dbReference>